<evidence type="ECO:0000313" key="2">
    <source>
        <dbReference type="Proteomes" id="UP001558850"/>
    </source>
</evidence>
<gene>
    <name evidence="1" type="ORF">AB4Y32_39670</name>
</gene>
<comment type="caution">
    <text evidence="1">The sequence shown here is derived from an EMBL/GenBank/DDBJ whole genome shotgun (WGS) entry which is preliminary data.</text>
</comment>
<name>A0ACC6UDX1_9BURK</name>
<organism evidence="1 2">
    <name type="scientific">Paraburkholderia phymatum</name>
    <dbReference type="NCBI Taxonomy" id="148447"/>
    <lineage>
        <taxon>Bacteria</taxon>
        <taxon>Pseudomonadati</taxon>
        <taxon>Pseudomonadota</taxon>
        <taxon>Betaproteobacteria</taxon>
        <taxon>Burkholderiales</taxon>
        <taxon>Burkholderiaceae</taxon>
        <taxon>Paraburkholderia</taxon>
    </lineage>
</organism>
<keyword evidence="2" id="KW-1185">Reference proteome</keyword>
<dbReference type="Proteomes" id="UP001558850">
    <property type="component" value="Unassembled WGS sequence"/>
</dbReference>
<accession>A0ACC6UDX1</accession>
<protein>
    <submittedName>
        <fullName evidence="1">DUF3757 domain-containing protein</fullName>
    </submittedName>
</protein>
<sequence length="159" mass="17109">MIQKKSFLIFILALGVSVHTLAATVESCPSPARIKMTAGLYSARTGDNEDEWLGIAPAGGGGNIRQFNAATFYPAQDDDVPRGSLAKCSYELDKGTVDLRYKPNSLTEPVVALEGNTVWHRKEGPFDVIYYECTAPTASGCKFTIVRSRGDAFPSGKAS</sequence>
<reference evidence="1" key="1">
    <citation type="submission" date="2024-07" db="EMBL/GenBank/DDBJ databases">
        <title>A survey of Mimosa microsymbionts across Brazilian biomes reveals a high diversity of Paraburkholderia nodulating endemic species, but also that Cupriavidus is common as a symbiont of widespread species.</title>
        <authorList>
            <person name="Rouws L."/>
            <person name="Barauna A."/>
            <person name="Beukes C."/>
            <person name="Rouws J.R.C."/>
            <person name="De Faria S.M."/>
            <person name="Gross E."/>
            <person name="Bueno Dos Reis Junior F."/>
            <person name="Simon M.F."/>
            <person name="Maluk M."/>
            <person name="Odee D.W."/>
            <person name="Kenicer G."/>
            <person name="Young J.P.W."/>
            <person name="Reis V.M."/>
            <person name="Zilli J."/>
            <person name="James E.K."/>
        </authorList>
    </citation>
    <scope>NUCLEOTIDE SEQUENCE</scope>
    <source>
        <strain evidence="1">EG181B</strain>
    </source>
</reference>
<dbReference type="EMBL" id="JBFRCH010000066">
    <property type="protein sequence ID" value="MEX3937759.1"/>
    <property type="molecule type" value="Genomic_DNA"/>
</dbReference>
<evidence type="ECO:0000313" key="1">
    <source>
        <dbReference type="EMBL" id="MEX3937759.1"/>
    </source>
</evidence>
<proteinExistence type="predicted"/>